<proteinExistence type="predicted"/>
<dbReference type="PANTHER" id="PTHR43132:SF2">
    <property type="entry name" value="ARSENICAL RESISTANCE OPERON REPRESSOR ARSR-RELATED"/>
    <property type="match status" value="1"/>
</dbReference>
<dbReference type="KEGG" id="sphj:BSL82_11220"/>
<reference evidence="6" key="1">
    <citation type="submission" date="2016-11" db="EMBL/GenBank/DDBJ databases">
        <title>Complete Genome Sequence of alachlor-degrading Sphingomonas sp. strain JJ-A5.</title>
        <authorList>
            <person name="Lee H."/>
            <person name="Ka J.-O."/>
        </authorList>
    </citation>
    <scope>NUCLEOTIDE SEQUENCE [LARGE SCALE GENOMIC DNA]</scope>
    <source>
        <strain evidence="6">JJ-A5</strain>
    </source>
</reference>
<dbReference type="Proteomes" id="UP000182063">
    <property type="component" value="Chromosome"/>
</dbReference>
<dbReference type="InterPro" id="IPR036388">
    <property type="entry name" value="WH-like_DNA-bd_sf"/>
</dbReference>
<protein>
    <recommendedName>
        <fullName evidence="4">HTH arsR-type domain-containing protein</fullName>
    </recommendedName>
</protein>
<dbReference type="SMART" id="SM00418">
    <property type="entry name" value="HTH_ARSR"/>
    <property type="match status" value="1"/>
</dbReference>
<dbReference type="Pfam" id="PF01022">
    <property type="entry name" value="HTH_5"/>
    <property type="match status" value="1"/>
</dbReference>
<dbReference type="PROSITE" id="PS50987">
    <property type="entry name" value="HTH_ARSR_2"/>
    <property type="match status" value="1"/>
</dbReference>
<dbReference type="InterPro" id="IPR036390">
    <property type="entry name" value="WH_DNA-bd_sf"/>
</dbReference>
<sequence>MADIRLQDLGAAAELLRALAHELRLELLRALTDGERSVGEIEKITGITQPGLSQQLGILRKAELVETRRKAKLVFYRINQDRIAEVSALFRAFAATIVTSQQRVATGRMPAGGGAAMFAKVTNGA</sequence>
<dbReference type="GO" id="GO:0003677">
    <property type="term" value="F:DNA binding"/>
    <property type="evidence" value="ECO:0007669"/>
    <property type="project" value="UniProtKB-KW"/>
</dbReference>
<dbReference type="InterPro" id="IPR011991">
    <property type="entry name" value="ArsR-like_HTH"/>
</dbReference>
<dbReference type="RefSeq" id="WP_072597605.1">
    <property type="nucleotide sequence ID" value="NZ_CP018221.1"/>
</dbReference>
<evidence type="ECO:0000256" key="1">
    <source>
        <dbReference type="ARBA" id="ARBA00023015"/>
    </source>
</evidence>
<dbReference type="GO" id="GO:0003700">
    <property type="term" value="F:DNA-binding transcription factor activity"/>
    <property type="evidence" value="ECO:0007669"/>
    <property type="project" value="InterPro"/>
</dbReference>
<keyword evidence="2" id="KW-0238">DNA-binding</keyword>
<dbReference type="AlphaFoldDB" id="A0A1L3ZW35"/>
<dbReference type="CDD" id="cd00090">
    <property type="entry name" value="HTH_ARSR"/>
    <property type="match status" value="1"/>
</dbReference>
<feature type="domain" description="HTH arsR-type" evidence="4">
    <location>
        <begin position="4"/>
        <end position="98"/>
    </location>
</feature>
<evidence type="ECO:0000256" key="2">
    <source>
        <dbReference type="ARBA" id="ARBA00023125"/>
    </source>
</evidence>
<dbReference type="NCBIfam" id="NF033788">
    <property type="entry name" value="HTH_metalloreg"/>
    <property type="match status" value="1"/>
</dbReference>
<dbReference type="PANTHER" id="PTHR43132">
    <property type="entry name" value="ARSENICAL RESISTANCE OPERON REPRESSOR ARSR-RELATED"/>
    <property type="match status" value="1"/>
</dbReference>
<dbReference type="Gene3D" id="1.10.10.10">
    <property type="entry name" value="Winged helix-like DNA-binding domain superfamily/Winged helix DNA-binding domain"/>
    <property type="match status" value="1"/>
</dbReference>
<dbReference type="STRING" id="1921510.BSL82_11220"/>
<keyword evidence="1" id="KW-0805">Transcription regulation</keyword>
<dbReference type="InterPro" id="IPR001845">
    <property type="entry name" value="HTH_ArsR_DNA-bd_dom"/>
</dbReference>
<name>A0A1L3ZW35_9SPHN</name>
<dbReference type="InterPro" id="IPR051011">
    <property type="entry name" value="Metal_resp_trans_reg"/>
</dbReference>
<dbReference type="OrthoDB" id="194599at2"/>
<keyword evidence="6" id="KW-1185">Reference proteome</keyword>
<accession>A0A1L3ZW35</accession>
<dbReference type="PRINTS" id="PR00778">
    <property type="entry name" value="HTHARSR"/>
</dbReference>
<gene>
    <name evidence="5" type="ORF">BSL82_11220</name>
</gene>
<dbReference type="SUPFAM" id="SSF46785">
    <property type="entry name" value="Winged helix' DNA-binding domain"/>
    <property type="match status" value="1"/>
</dbReference>
<organism evidence="5 6">
    <name type="scientific">Tardibacter chloracetimidivorans</name>
    <dbReference type="NCBI Taxonomy" id="1921510"/>
    <lineage>
        <taxon>Bacteria</taxon>
        <taxon>Pseudomonadati</taxon>
        <taxon>Pseudomonadota</taxon>
        <taxon>Alphaproteobacteria</taxon>
        <taxon>Sphingomonadales</taxon>
        <taxon>Sphingomonadaceae</taxon>
        <taxon>Tardibacter</taxon>
    </lineage>
</organism>
<evidence type="ECO:0000313" key="6">
    <source>
        <dbReference type="Proteomes" id="UP000182063"/>
    </source>
</evidence>
<evidence type="ECO:0000259" key="4">
    <source>
        <dbReference type="PROSITE" id="PS50987"/>
    </source>
</evidence>
<keyword evidence="3" id="KW-0804">Transcription</keyword>
<evidence type="ECO:0000313" key="5">
    <source>
        <dbReference type="EMBL" id="API59815.1"/>
    </source>
</evidence>
<evidence type="ECO:0000256" key="3">
    <source>
        <dbReference type="ARBA" id="ARBA00023163"/>
    </source>
</evidence>
<dbReference type="EMBL" id="CP018221">
    <property type="protein sequence ID" value="API59815.1"/>
    <property type="molecule type" value="Genomic_DNA"/>
</dbReference>